<protein>
    <recommendedName>
        <fullName evidence="5">DUF732 domain-containing protein</fullName>
    </recommendedName>
</protein>
<organism evidence="3 4">
    <name type="scientific">Nocardia jiangsuensis</name>
    <dbReference type="NCBI Taxonomy" id="1691563"/>
    <lineage>
        <taxon>Bacteria</taxon>
        <taxon>Bacillati</taxon>
        <taxon>Actinomycetota</taxon>
        <taxon>Actinomycetes</taxon>
        <taxon>Mycobacteriales</taxon>
        <taxon>Nocardiaceae</taxon>
        <taxon>Nocardia</taxon>
    </lineage>
</organism>
<evidence type="ECO:0000313" key="3">
    <source>
        <dbReference type="EMBL" id="MFC3963326.1"/>
    </source>
</evidence>
<gene>
    <name evidence="3" type="ORF">ACFO0B_15145</name>
</gene>
<feature type="compositionally biased region" description="Low complexity" evidence="1">
    <location>
        <begin position="35"/>
        <end position="78"/>
    </location>
</feature>
<reference evidence="4" key="1">
    <citation type="journal article" date="2019" name="Int. J. Syst. Evol. Microbiol.">
        <title>The Global Catalogue of Microorganisms (GCM) 10K type strain sequencing project: providing services to taxonomists for standard genome sequencing and annotation.</title>
        <authorList>
            <consortium name="The Broad Institute Genomics Platform"/>
            <consortium name="The Broad Institute Genome Sequencing Center for Infectious Disease"/>
            <person name="Wu L."/>
            <person name="Ma J."/>
        </authorList>
    </citation>
    <scope>NUCLEOTIDE SEQUENCE [LARGE SCALE GENOMIC DNA]</scope>
    <source>
        <strain evidence="4">CGMCC 4.7330</strain>
    </source>
</reference>
<feature type="signal peptide" evidence="2">
    <location>
        <begin position="1"/>
        <end position="23"/>
    </location>
</feature>
<comment type="caution">
    <text evidence="3">The sequence shown here is derived from an EMBL/GenBank/DDBJ whole genome shotgun (WGS) entry which is preliminary data.</text>
</comment>
<proteinExistence type="predicted"/>
<dbReference type="EMBL" id="JBHSAX010000014">
    <property type="protein sequence ID" value="MFC3963326.1"/>
    <property type="molecule type" value="Genomic_DNA"/>
</dbReference>
<evidence type="ECO:0000256" key="1">
    <source>
        <dbReference type="SAM" id="MobiDB-lite"/>
    </source>
</evidence>
<dbReference type="Proteomes" id="UP001595696">
    <property type="component" value="Unassembled WGS sequence"/>
</dbReference>
<keyword evidence="2" id="KW-0732">Signal</keyword>
<name>A0ABV8DTK7_9NOCA</name>
<evidence type="ECO:0000313" key="4">
    <source>
        <dbReference type="Proteomes" id="UP001595696"/>
    </source>
</evidence>
<accession>A0ABV8DTK7</accession>
<sequence>MQRLSAAVLAAGVLALVVSGCGSDESTDANGLRKGSTGAVAGSTTAAGAPSSAAPGSATAAPGGAPSTTPAAAPSGSGADITCAEFRKLDTEQEKAVIELILAAHPDSPFTGSPNVALGTAKLVCLAPSVADEPVATAAGLVAG</sequence>
<evidence type="ECO:0008006" key="5">
    <source>
        <dbReference type="Google" id="ProtNLM"/>
    </source>
</evidence>
<dbReference type="RefSeq" id="WP_378613063.1">
    <property type="nucleotide sequence ID" value="NZ_JBHSAX010000014.1"/>
</dbReference>
<keyword evidence="4" id="KW-1185">Reference proteome</keyword>
<evidence type="ECO:0000256" key="2">
    <source>
        <dbReference type="SAM" id="SignalP"/>
    </source>
</evidence>
<feature type="region of interest" description="Disordered" evidence="1">
    <location>
        <begin position="24"/>
        <end position="78"/>
    </location>
</feature>
<dbReference type="PROSITE" id="PS51257">
    <property type="entry name" value="PROKAR_LIPOPROTEIN"/>
    <property type="match status" value="1"/>
</dbReference>
<feature type="chain" id="PRO_5047028069" description="DUF732 domain-containing protein" evidence="2">
    <location>
        <begin position="24"/>
        <end position="144"/>
    </location>
</feature>